<accession>G8R6T1</accession>
<dbReference type="KEGG" id="oho:Oweho_1266"/>
<dbReference type="STRING" id="926562.Oweho_1266"/>
<evidence type="ECO:0000313" key="1">
    <source>
        <dbReference type="EMBL" id="AEV32266.1"/>
    </source>
</evidence>
<dbReference type="RefSeq" id="WP_014201626.1">
    <property type="nucleotide sequence ID" value="NC_016599.1"/>
</dbReference>
<keyword evidence="2" id="KW-1185">Reference proteome</keyword>
<evidence type="ECO:0000313" key="2">
    <source>
        <dbReference type="Proteomes" id="UP000005631"/>
    </source>
</evidence>
<proteinExistence type="predicted"/>
<reference evidence="1 2" key="1">
    <citation type="journal article" date="2012" name="Stand. Genomic Sci.">
        <title>Genome sequence of the orange-pigmented seawater bacterium Owenweeksia hongkongensis type strain (UST20020801(T)).</title>
        <authorList>
            <person name="Riedel T."/>
            <person name="Held B."/>
            <person name="Nolan M."/>
            <person name="Lucas S."/>
            <person name="Lapidus A."/>
            <person name="Tice H."/>
            <person name="Del Rio T.G."/>
            <person name="Cheng J.F."/>
            <person name="Han C."/>
            <person name="Tapia R."/>
            <person name="Goodwin L.A."/>
            <person name="Pitluck S."/>
            <person name="Liolios K."/>
            <person name="Mavromatis K."/>
            <person name="Pagani I."/>
            <person name="Ivanova N."/>
            <person name="Mikhailova N."/>
            <person name="Pati A."/>
            <person name="Chen A."/>
            <person name="Palaniappan K."/>
            <person name="Rohde M."/>
            <person name="Tindall B.J."/>
            <person name="Detter J.C."/>
            <person name="Goker M."/>
            <person name="Woyke T."/>
            <person name="Bristow J."/>
            <person name="Eisen J.A."/>
            <person name="Markowitz V."/>
            <person name="Hugenholtz P."/>
            <person name="Klenk H.P."/>
            <person name="Kyrpides N.C."/>
        </authorList>
    </citation>
    <scope>NUCLEOTIDE SEQUENCE</scope>
    <source>
        <strain evidence="2">DSM 17368 / JCM 12287 / NRRL B-23963</strain>
    </source>
</reference>
<sequence length="291" mass="31700">MKKDKLEKALINYSGVATALLGATAAQGQVIINDIPDTTLSTNGAVYAFDINQDIDTSNYIDFRIRLFVDSGLYRYTGVTIETNNVAGNQVLGMDYANYNYPFKLGFNDTVGTAGPWKGLGSSNVAGKLLGYMALSINDTTYPNSQFVGGVTDGFLGLKFQGDFNDTIRTYYGWIRLDVAADLKSVTIKEHAFNSDYGQPVYAGNLWVGAEELAARTPELVQRGKYLDVTFPDELQSAATLQFFDLGGKLIREEELTAANSRIELENLPKGMVVAAVNNGQVSASKKVVIY</sequence>
<name>G8R6T1_OWEHD</name>
<organism evidence="1 2">
    <name type="scientific">Owenweeksia hongkongensis (strain DSM 17368 / CIP 108786 / JCM 12287 / NRRL B-23963 / UST20020801)</name>
    <dbReference type="NCBI Taxonomy" id="926562"/>
    <lineage>
        <taxon>Bacteria</taxon>
        <taxon>Pseudomonadati</taxon>
        <taxon>Bacteroidota</taxon>
        <taxon>Flavobacteriia</taxon>
        <taxon>Flavobacteriales</taxon>
        <taxon>Owenweeksiaceae</taxon>
        <taxon>Owenweeksia</taxon>
    </lineage>
</organism>
<evidence type="ECO:0008006" key="3">
    <source>
        <dbReference type="Google" id="ProtNLM"/>
    </source>
</evidence>
<gene>
    <name evidence="1" type="ordered locus">Oweho_1266</name>
</gene>
<dbReference type="EMBL" id="CP003156">
    <property type="protein sequence ID" value="AEV32266.1"/>
    <property type="molecule type" value="Genomic_DNA"/>
</dbReference>
<protein>
    <recommendedName>
        <fullName evidence="3">Secretion system C-terminal sorting domain-containing protein</fullName>
    </recommendedName>
</protein>
<dbReference type="HOGENOM" id="CLU_955941_0_0_10"/>
<dbReference type="AlphaFoldDB" id="G8R6T1"/>
<dbReference type="Proteomes" id="UP000005631">
    <property type="component" value="Chromosome"/>
</dbReference>
<dbReference type="OrthoDB" id="1134604at2"/>